<dbReference type="SUPFAM" id="SSF49373">
    <property type="entry name" value="Invasin/intimin cell-adhesion fragments"/>
    <property type="match status" value="1"/>
</dbReference>
<name>T1CRV1_9PORP</name>
<reference evidence="2" key="1">
    <citation type="journal article" date="2013" name="Genome">
        <title>Draft Genome Sequences of Porphyromonas crevioricanis JCM 15906T and Porphyromonas cansulci JCM 13913T Isolated from a Canine Oral Cavity.</title>
        <authorList>
            <person name="Sakamoto M."/>
            <person name="Tanaka N."/>
            <person name="Shiwa Y."/>
            <person name="Yoshikawa H."/>
            <person name="Ohkuma M."/>
        </authorList>
    </citation>
    <scope>NUCLEOTIDE SEQUENCE [LARGE SCALE GENOMIC DNA]</scope>
    <source>
        <strain evidence="2">JCM 15906</strain>
    </source>
</reference>
<dbReference type="Gene3D" id="2.60.40.1080">
    <property type="match status" value="1"/>
</dbReference>
<reference evidence="1 2" key="2">
    <citation type="journal article" date="2013" name="Genome Announc.">
        <title>Draft Genome Sequences of Porphyromonas crevioricanis JCM 15906T and Porphyromonas cansulci JCM 13913T Isolated from a Canine Oral Cavity.</title>
        <authorList>
            <person name="Sakamoto M."/>
            <person name="Tanaka N."/>
            <person name="Shiwa Y."/>
            <person name="Yoshikawa H."/>
            <person name="Ohkuma M."/>
        </authorList>
    </citation>
    <scope>NUCLEOTIDE SEQUENCE [LARGE SCALE GENOMIC DNA]</scope>
    <source>
        <strain evidence="1 2">JCM 15906</strain>
    </source>
</reference>
<dbReference type="InterPro" id="IPR008964">
    <property type="entry name" value="Invasin/intimin_cell_adhesion"/>
</dbReference>
<evidence type="ECO:0000313" key="1">
    <source>
        <dbReference type="EMBL" id="GAD05818.1"/>
    </source>
</evidence>
<protein>
    <recommendedName>
        <fullName evidence="3">BIG2 domain-containing protein</fullName>
    </recommendedName>
</protein>
<organism evidence="1 2">
    <name type="scientific">Porphyromonas crevioricanis JCM 15906</name>
    <dbReference type="NCBI Taxonomy" id="1305617"/>
    <lineage>
        <taxon>Bacteria</taxon>
        <taxon>Pseudomonadati</taxon>
        <taxon>Bacteroidota</taxon>
        <taxon>Bacteroidia</taxon>
        <taxon>Bacteroidales</taxon>
        <taxon>Porphyromonadaceae</taxon>
        <taxon>Porphyromonas</taxon>
    </lineage>
</organism>
<dbReference type="AlphaFoldDB" id="T1CRV1"/>
<gene>
    <name evidence="1" type="ORF">PORCRE_1527</name>
</gene>
<proteinExistence type="predicted"/>
<evidence type="ECO:0000313" key="2">
    <source>
        <dbReference type="Proteomes" id="UP000018031"/>
    </source>
</evidence>
<dbReference type="EMBL" id="BAOU01000042">
    <property type="protein sequence ID" value="GAD05818.1"/>
    <property type="molecule type" value="Genomic_DNA"/>
</dbReference>
<dbReference type="Proteomes" id="UP000018031">
    <property type="component" value="Unassembled WGS sequence"/>
</dbReference>
<accession>T1CRV1</accession>
<sequence>MLLSLLTVSMLLLSSCTKEDKPQQKVEIKLNSPLSMTIAMGQYVKLKVTTEPETILNWSSKNPTVVKVNQSGELWAMQEGVTQVVISAEKAKDVVIDVEVKKSELPLLKFVKNDLDEDIVSYEKNVGRVFNREINFLNRSRFPGYLNVDLPTIPVVIYGIANKTHKIIMCYSKETLDRFERTEKLMLDAGFGKPERVTLEPDGDPAIKWQKGNIEAILFSFIHKEYGTRTVLQFMEEGQYSKEEKIVEVLHPVVEDVKDFPSMQALTGSLEDIESFEKGLGFRERGKASNPENPAYYPLEEKTMLSNFDAVIYIRKPQQQKERPYLNTRLNCLAKVEDVKNESFNKWIRLNCGEGGEWKLNANKTKAQLLTKTHLLVVYLSGEYILMQIFDPAVLNGTSKQLTL</sequence>
<evidence type="ECO:0008006" key="3">
    <source>
        <dbReference type="Google" id="ProtNLM"/>
    </source>
</evidence>
<comment type="caution">
    <text evidence="1">The sequence shown here is derived from an EMBL/GenBank/DDBJ whole genome shotgun (WGS) entry which is preliminary data.</text>
</comment>